<feature type="domain" description="Tyrosine-protein phosphatase" evidence="2">
    <location>
        <begin position="109"/>
        <end position="331"/>
    </location>
</feature>
<dbReference type="Proteomes" id="UP000095282">
    <property type="component" value="Unplaced"/>
</dbReference>
<feature type="compositionally biased region" description="Basic and acidic residues" evidence="1">
    <location>
        <begin position="11"/>
        <end position="26"/>
    </location>
</feature>
<evidence type="ECO:0000259" key="2">
    <source>
        <dbReference type="PROSITE" id="PS50055"/>
    </source>
</evidence>
<name>A0A1I7UNY1_9PELO</name>
<proteinExistence type="predicted"/>
<evidence type="ECO:0000313" key="3">
    <source>
        <dbReference type="Proteomes" id="UP000095282"/>
    </source>
</evidence>
<dbReference type="GO" id="GO:0004725">
    <property type="term" value="F:protein tyrosine phosphatase activity"/>
    <property type="evidence" value="ECO:0007669"/>
    <property type="project" value="InterPro"/>
</dbReference>
<dbReference type="PANTHER" id="PTHR23219:SF8">
    <property type="entry name" value="TYROSINE-PROTEIN PHOSPHATASE DOMAIN-CONTAINING PROTEIN"/>
    <property type="match status" value="1"/>
</dbReference>
<dbReference type="PROSITE" id="PS50055">
    <property type="entry name" value="TYR_PHOSPHATASE_PTP"/>
    <property type="match status" value="1"/>
</dbReference>
<dbReference type="InterPro" id="IPR000242">
    <property type="entry name" value="PTP_cat"/>
</dbReference>
<organism evidence="3 4">
    <name type="scientific">Caenorhabditis tropicalis</name>
    <dbReference type="NCBI Taxonomy" id="1561998"/>
    <lineage>
        <taxon>Eukaryota</taxon>
        <taxon>Metazoa</taxon>
        <taxon>Ecdysozoa</taxon>
        <taxon>Nematoda</taxon>
        <taxon>Chromadorea</taxon>
        <taxon>Rhabditida</taxon>
        <taxon>Rhabditina</taxon>
        <taxon>Rhabditomorpha</taxon>
        <taxon>Rhabditoidea</taxon>
        <taxon>Rhabditidae</taxon>
        <taxon>Peloderinae</taxon>
        <taxon>Caenorhabditis</taxon>
    </lineage>
</organism>
<dbReference type="SUPFAM" id="SSF52799">
    <property type="entry name" value="(Phosphotyrosine protein) phosphatases II"/>
    <property type="match status" value="1"/>
</dbReference>
<feature type="compositionally biased region" description="Basic residues" evidence="1">
    <location>
        <begin position="1"/>
        <end position="10"/>
    </location>
</feature>
<protein>
    <submittedName>
        <fullName evidence="4">Tyrosine-protein phosphatase domain-containing protein</fullName>
    </submittedName>
</protein>
<sequence length="382" mass="42119">MKKKEKKKKKSSAEKAEQPEKVDVGKTDGTVGASAVIPTTPSTPMTPPAKPSSQKRSVSTPVQAGQWKQEAIGKSWLEKADFFKAKNDYDAIRSLGVNVEAECKKWSANQKLNRSEEYPSLDSNLLKLDEYVNINQIDGVLSRPILMAQYPIAEHEGPFWKTVFDKKAMRIYICNSPGEDLFFPQVAEEFKVYGGMWVNNRHVSGANAGVTHASIEVLPPECSNSIISGVRVINDWAPLKVPPKNSAVVREIVDMMEYLKNAAQDETVLIMSLNGSARSAFFLALSAAIQKLEDGIEPCIADIVKTICVQRPKAEGSFNQYIGLYTAVFYYIGKKSKELSVKCDELTKRFAAELEAEAAKQSQMVTFSTASAISMTVTTGQK</sequence>
<dbReference type="SMART" id="SM00194">
    <property type="entry name" value="PTPc"/>
    <property type="match status" value="1"/>
</dbReference>
<reference evidence="4" key="1">
    <citation type="submission" date="2016-11" db="UniProtKB">
        <authorList>
            <consortium name="WormBaseParasite"/>
        </authorList>
    </citation>
    <scope>IDENTIFICATION</scope>
</reference>
<accession>A0A1I7UNY1</accession>
<dbReference type="SMART" id="SM00404">
    <property type="entry name" value="PTPc_motif"/>
    <property type="match status" value="1"/>
</dbReference>
<dbReference type="STRING" id="1561998.A0A1I7UNY1"/>
<dbReference type="InterPro" id="IPR029021">
    <property type="entry name" value="Prot-tyrosine_phosphatase-like"/>
</dbReference>
<dbReference type="PANTHER" id="PTHR23219">
    <property type="entry name" value="TYROSINE-PROTEIN PHOSPHATASE C15H7.3-RELATED"/>
    <property type="match status" value="1"/>
</dbReference>
<dbReference type="InterPro" id="IPR003595">
    <property type="entry name" value="Tyr_Pase_cat"/>
</dbReference>
<evidence type="ECO:0000256" key="1">
    <source>
        <dbReference type="SAM" id="MobiDB-lite"/>
    </source>
</evidence>
<dbReference type="WBParaSite" id="Csp11.Scaffold630.g17876.t1">
    <property type="protein sequence ID" value="Csp11.Scaffold630.g17876.t1"/>
    <property type="gene ID" value="Csp11.Scaffold630.g17876"/>
</dbReference>
<evidence type="ECO:0000313" key="4">
    <source>
        <dbReference type="WBParaSite" id="Csp11.Scaffold630.g17876.t1"/>
    </source>
</evidence>
<dbReference type="Gene3D" id="3.90.190.10">
    <property type="entry name" value="Protein tyrosine phosphatase superfamily"/>
    <property type="match status" value="1"/>
</dbReference>
<feature type="compositionally biased region" description="Polar residues" evidence="1">
    <location>
        <begin position="54"/>
        <end position="63"/>
    </location>
</feature>
<dbReference type="Pfam" id="PF00102">
    <property type="entry name" value="Y_phosphatase"/>
    <property type="match status" value="1"/>
</dbReference>
<feature type="region of interest" description="Disordered" evidence="1">
    <location>
        <begin position="1"/>
        <end position="66"/>
    </location>
</feature>
<dbReference type="eggNOG" id="KOG0789">
    <property type="taxonomic scope" value="Eukaryota"/>
</dbReference>
<dbReference type="AlphaFoldDB" id="A0A1I7UNY1"/>
<keyword evidence="3" id="KW-1185">Reference proteome</keyword>